<dbReference type="GeneID" id="87836185"/>
<keyword evidence="4" id="KW-1185">Reference proteome</keyword>
<organism evidence="3 4">
    <name type="scientific">Chaetomium fimeti</name>
    <dbReference type="NCBI Taxonomy" id="1854472"/>
    <lineage>
        <taxon>Eukaryota</taxon>
        <taxon>Fungi</taxon>
        <taxon>Dikarya</taxon>
        <taxon>Ascomycota</taxon>
        <taxon>Pezizomycotina</taxon>
        <taxon>Sordariomycetes</taxon>
        <taxon>Sordariomycetidae</taxon>
        <taxon>Sordariales</taxon>
        <taxon>Chaetomiaceae</taxon>
        <taxon>Chaetomium</taxon>
    </lineage>
</organism>
<gene>
    <name evidence="3" type="ORF">B0H64DRAFT_200087</name>
</gene>
<accession>A0AAE0HEN3</accession>
<feature type="compositionally biased region" description="Polar residues" evidence="1">
    <location>
        <begin position="40"/>
        <end position="58"/>
    </location>
</feature>
<dbReference type="Proteomes" id="UP001278766">
    <property type="component" value="Unassembled WGS sequence"/>
</dbReference>
<feature type="region of interest" description="Disordered" evidence="1">
    <location>
        <begin position="1"/>
        <end position="58"/>
    </location>
</feature>
<dbReference type="EMBL" id="JAUEPN010000005">
    <property type="protein sequence ID" value="KAK3295002.1"/>
    <property type="molecule type" value="Genomic_DNA"/>
</dbReference>
<comment type="caution">
    <text evidence="3">The sequence shown here is derived from an EMBL/GenBank/DDBJ whole genome shotgun (WGS) entry which is preliminary data.</text>
</comment>
<dbReference type="AlphaFoldDB" id="A0AAE0HEN3"/>
<evidence type="ECO:0000313" key="4">
    <source>
        <dbReference type="Proteomes" id="UP001278766"/>
    </source>
</evidence>
<reference evidence="3" key="2">
    <citation type="submission" date="2023-06" db="EMBL/GenBank/DDBJ databases">
        <authorList>
            <consortium name="Lawrence Berkeley National Laboratory"/>
            <person name="Haridas S."/>
            <person name="Hensen N."/>
            <person name="Bonometti L."/>
            <person name="Westerberg I."/>
            <person name="Brannstrom I.O."/>
            <person name="Guillou S."/>
            <person name="Cros-Aarteil S."/>
            <person name="Calhoun S."/>
            <person name="Kuo A."/>
            <person name="Mondo S."/>
            <person name="Pangilinan J."/>
            <person name="Riley R."/>
            <person name="Labutti K."/>
            <person name="Andreopoulos B."/>
            <person name="Lipzen A."/>
            <person name="Chen C."/>
            <person name="Yanf M."/>
            <person name="Daum C."/>
            <person name="Ng V."/>
            <person name="Clum A."/>
            <person name="Steindorff A."/>
            <person name="Ohm R."/>
            <person name="Martin F."/>
            <person name="Silar P."/>
            <person name="Natvig D."/>
            <person name="Lalanne C."/>
            <person name="Gautier V."/>
            <person name="Ament-Velasquez S.L."/>
            <person name="Kruys A."/>
            <person name="Hutchinson M.I."/>
            <person name="Powell A.J."/>
            <person name="Barry K."/>
            <person name="Miller A.N."/>
            <person name="Grigoriev I.V."/>
            <person name="Debuchy R."/>
            <person name="Gladieux P."/>
            <person name="Thoren M.H."/>
            <person name="Johannesson H."/>
        </authorList>
    </citation>
    <scope>NUCLEOTIDE SEQUENCE</scope>
    <source>
        <strain evidence="3">CBS 168.71</strain>
    </source>
</reference>
<sequence length="253" mass="28239">MAARDPTQPSDPNPHTTKRKFHSDSNDPSPKKRRAATDGQLPNQVQNRAQNPAPTSSSYSQIYNPLLAKLNGKFEIMTMSVMPSTNISKHVDRALGHLGRFSSWDESVLPGVVLLCAKSAASTKLITIAEIIRRRIGESEQKWFQYNVPKETVIEEAPPPPPEEFSVVEDTFMDVEKEGGESGNAADNEYFETRLPTIHEQAVQPAKVRYKAHVAILLSRLPLDELAFEPNVSAQTNEEKIEHLRKKRMGLTG</sequence>
<name>A0AAE0HEN3_9PEZI</name>
<dbReference type="Pfam" id="PF01918">
    <property type="entry name" value="Alba"/>
    <property type="match status" value="1"/>
</dbReference>
<evidence type="ECO:0000313" key="3">
    <source>
        <dbReference type="EMBL" id="KAK3295002.1"/>
    </source>
</evidence>
<evidence type="ECO:0000256" key="1">
    <source>
        <dbReference type="SAM" id="MobiDB-lite"/>
    </source>
</evidence>
<proteinExistence type="predicted"/>
<evidence type="ECO:0000259" key="2">
    <source>
        <dbReference type="Pfam" id="PF01918"/>
    </source>
</evidence>
<dbReference type="GO" id="GO:0003676">
    <property type="term" value="F:nucleic acid binding"/>
    <property type="evidence" value="ECO:0007669"/>
    <property type="project" value="InterPro"/>
</dbReference>
<reference evidence="3" key="1">
    <citation type="journal article" date="2023" name="Mol. Phylogenet. Evol.">
        <title>Genome-scale phylogeny and comparative genomics of the fungal order Sordariales.</title>
        <authorList>
            <person name="Hensen N."/>
            <person name="Bonometti L."/>
            <person name="Westerberg I."/>
            <person name="Brannstrom I.O."/>
            <person name="Guillou S."/>
            <person name="Cros-Aarteil S."/>
            <person name="Calhoun S."/>
            <person name="Haridas S."/>
            <person name="Kuo A."/>
            <person name="Mondo S."/>
            <person name="Pangilinan J."/>
            <person name="Riley R."/>
            <person name="LaButti K."/>
            <person name="Andreopoulos B."/>
            <person name="Lipzen A."/>
            <person name="Chen C."/>
            <person name="Yan M."/>
            <person name="Daum C."/>
            <person name="Ng V."/>
            <person name="Clum A."/>
            <person name="Steindorff A."/>
            <person name="Ohm R.A."/>
            <person name="Martin F."/>
            <person name="Silar P."/>
            <person name="Natvig D.O."/>
            <person name="Lalanne C."/>
            <person name="Gautier V."/>
            <person name="Ament-Velasquez S.L."/>
            <person name="Kruys A."/>
            <person name="Hutchinson M.I."/>
            <person name="Powell A.J."/>
            <person name="Barry K."/>
            <person name="Miller A.N."/>
            <person name="Grigoriev I.V."/>
            <person name="Debuchy R."/>
            <person name="Gladieux P."/>
            <person name="Hiltunen Thoren M."/>
            <person name="Johannesson H."/>
        </authorList>
    </citation>
    <scope>NUCLEOTIDE SEQUENCE</scope>
    <source>
        <strain evidence="3">CBS 168.71</strain>
    </source>
</reference>
<dbReference type="RefSeq" id="XP_062658516.1">
    <property type="nucleotide sequence ID" value="XM_062799237.1"/>
</dbReference>
<feature type="domain" description="DNA/RNA-binding protein Alba-like" evidence="2">
    <location>
        <begin position="78"/>
        <end position="152"/>
    </location>
</feature>
<protein>
    <recommendedName>
        <fullName evidence="2">DNA/RNA-binding protein Alba-like domain-containing protein</fullName>
    </recommendedName>
</protein>
<dbReference type="InterPro" id="IPR002775">
    <property type="entry name" value="DNA/RNA-bd_Alba-like"/>
</dbReference>